<keyword evidence="3" id="KW-1185">Reference proteome</keyword>
<keyword evidence="1" id="KW-0732">Signal</keyword>
<evidence type="ECO:0000313" key="2">
    <source>
        <dbReference type="EMBL" id="MDR5588012.1"/>
    </source>
</evidence>
<dbReference type="EMBL" id="JAVJAN010000028">
    <property type="protein sequence ID" value="MDR5588012.1"/>
    <property type="molecule type" value="Genomic_DNA"/>
</dbReference>
<reference evidence="2 3" key="1">
    <citation type="submission" date="2023-09" db="EMBL/GenBank/DDBJ databases">
        <authorList>
            <person name="Zhai L."/>
        </authorList>
    </citation>
    <scope>NUCLEOTIDE SEQUENCE [LARGE SCALE GENOMIC DNA]</scope>
    <source>
        <strain evidence="2 3">5 N-1</strain>
    </source>
</reference>
<dbReference type="PROSITE" id="PS51257">
    <property type="entry name" value="PROKAR_LIPOPROTEIN"/>
    <property type="match status" value="1"/>
</dbReference>
<dbReference type="Proteomes" id="UP001256646">
    <property type="component" value="Unassembled WGS sequence"/>
</dbReference>
<evidence type="ECO:0000256" key="1">
    <source>
        <dbReference type="SAM" id="SignalP"/>
    </source>
</evidence>
<feature type="signal peptide" evidence="1">
    <location>
        <begin position="1"/>
        <end position="24"/>
    </location>
</feature>
<feature type="chain" id="PRO_5045294143" description="DUF3298 domain-containing protein" evidence="1">
    <location>
        <begin position="25"/>
        <end position="298"/>
    </location>
</feature>
<evidence type="ECO:0000313" key="3">
    <source>
        <dbReference type="Proteomes" id="UP001256646"/>
    </source>
</evidence>
<organism evidence="2 3">
    <name type="scientific">Clostridium aquiflavi</name>
    <dbReference type="NCBI Taxonomy" id="3073603"/>
    <lineage>
        <taxon>Bacteria</taxon>
        <taxon>Bacillati</taxon>
        <taxon>Bacillota</taxon>
        <taxon>Clostridia</taxon>
        <taxon>Eubacteriales</taxon>
        <taxon>Clostridiaceae</taxon>
        <taxon>Clostridium</taxon>
    </lineage>
</organism>
<comment type="caution">
    <text evidence="2">The sequence shown here is derived from an EMBL/GenBank/DDBJ whole genome shotgun (WGS) entry which is preliminary data.</text>
</comment>
<dbReference type="RefSeq" id="WP_309556648.1">
    <property type="nucleotide sequence ID" value="NZ_JAVJAN010000028.1"/>
</dbReference>
<sequence length="298" mass="34800">MKKNIILCFIMFITLGLLTSCNKAERSSTGIHYTVEDNVHIYSENYIELYQKALAAMFGSDYEVVEETEIYHQAGDINEDIDKHDIKYIQWTIKYTDVNGSEQEFLLNNSSTLKHQIESYLKEYIGKYYQERFMNKYFIDIPIVNSSSYTYCNLSDSTGYTDNDKYEAMEKQVNAYREKLETSEGCINFTDFTMEKAFDICPVYLSIHISLDDRLYDAEKKVEVEKEALQKVEEMRKALINFTDGTVNVDIIVGNLKGNDLYDGKGDWRWHILNGEPITCESILFGENVYESYKGFFW</sequence>
<gene>
    <name evidence="2" type="ORF">RGC78_11090</name>
</gene>
<accession>A0ABU1EHY9</accession>
<protein>
    <recommendedName>
        <fullName evidence="4">DUF3298 domain-containing protein</fullName>
    </recommendedName>
</protein>
<name>A0ABU1EHY9_9CLOT</name>
<evidence type="ECO:0008006" key="4">
    <source>
        <dbReference type="Google" id="ProtNLM"/>
    </source>
</evidence>
<proteinExistence type="predicted"/>